<keyword evidence="4" id="KW-1185">Reference proteome</keyword>
<proteinExistence type="predicted"/>
<gene>
    <name evidence="3" type="ORF">B1C78_08380</name>
</gene>
<feature type="region of interest" description="Disordered" evidence="1">
    <location>
        <begin position="225"/>
        <end position="252"/>
    </location>
</feature>
<feature type="compositionally biased region" description="Pro residues" evidence="1">
    <location>
        <begin position="226"/>
        <end position="250"/>
    </location>
</feature>
<dbReference type="OrthoDB" id="7055780at2"/>
<keyword evidence="3" id="KW-0969">Cilium</keyword>
<evidence type="ECO:0000259" key="2">
    <source>
        <dbReference type="Pfam" id="PF02120"/>
    </source>
</evidence>
<evidence type="ECO:0000313" key="3">
    <source>
        <dbReference type="EMBL" id="OOG24517.1"/>
    </source>
</evidence>
<organism evidence="3 4">
    <name type="scientific">Thioalkalivibrio denitrificans</name>
    <dbReference type="NCBI Taxonomy" id="108003"/>
    <lineage>
        <taxon>Bacteria</taxon>
        <taxon>Pseudomonadati</taxon>
        <taxon>Pseudomonadota</taxon>
        <taxon>Gammaproteobacteria</taxon>
        <taxon>Chromatiales</taxon>
        <taxon>Ectothiorhodospiraceae</taxon>
        <taxon>Thioalkalivibrio</taxon>
    </lineage>
</organism>
<comment type="caution">
    <text evidence="3">The sequence shown here is derived from an EMBL/GenBank/DDBJ whole genome shotgun (WGS) entry which is preliminary data.</text>
</comment>
<accession>A0A1V3NHD3</accession>
<dbReference type="AlphaFoldDB" id="A0A1V3NHD3"/>
<dbReference type="InterPro" id="IPR021136">
    <property type="entry name" value="Flagellar_hook_control-like_C"/>
</dbReference>
<dbReference type="EMBL" id="MVBK01000046">
    <property type="protein sequence ID" value="OOG24517.1"/>
    <property type="molecule type" value="Genomic_DNA"/>
</dbReference>
<dbReference type="InterPro" id="IPR038610">
    <property type="entry name" value="FliK-like_C_sf"/>
</dbReference>
<dbReference type="RefSeq" id="WP_077278706.1">
    <property type="nucleotide sequence ID" value="NZ_MVBK01000046.1"/>
</dbReference>
<keyword evidence="3" id="KW-0282">Flagellum</keyword>
<protein>
    <submittedName>
        <fullName evidence="3">Flagellar hook-length control protein FliK</fullName>
    </submittedName>
</protein>
<keyword evidence="3" id="KW-0966">Cell projection</keyword>
<dbReference type="Pfam" id="PF02120">
    <property type="entry name" value="Flg_hook"/>
    <property type="match status" value="1"/>
</dbReference>
<sequence>MQIPPPAQTVILSGSNPQTSGWRAGQILDALVVRSERGSTRAEIRVGQLQLAVQLPTRVPEGTRLLLQVVQAGARPVLNLVSPAATAATQVPVPHSPAPSPSVATAPAQPGILSANWLTSLLPVQGSQAHLLAALSWLDAQPQRLQTLPQPVRAEVLKVAQQLTPMDQATNAQGLRQAVRDSGLFHESTLAVQAVASSGSASVPAANLKSALLSLAARLRAFPVSAQPPPNVRNANIPPPPSPGQSPTPQPRMEAHLVHLGREALLETLRTRTDAALARMVLHQWSAVESAESGLPRWLLELPLRNQQGVDLIHLLLEKEPRQHESSDEPTWRAELALDLPGLGPLHVHVAITGSQVQTRFWAESEETVRRVRAALPKLKDGFENRDLTVRDLGCNPGRPPARGPTAQRGPLLDDHA</sequence>
<dbReference type="STRING" id="108003.B1C78_08380"/>
<name>A0A1V3NHD3_9GAMM</name>
<feature type="domain" description="Flagellar hook-length control protein-like C-terminal" evidence="2">
    <location>
        <begin position="326"/>
        <end position="401"/>
    </location>
</feature>
<dbReference type="Proteomes" id="UP000189462">
    <property type="component" value="Unassembled WGS sequence"/>
</dbReference>
<evidence type="ECO:0000313" key="4">
    <source>
        <dbReference type="Proteomes" id="UP000189462"/>
    </source>
</evidence>
<reference evidence="3 4" key="1">
    <citation type="submission" date="2017-02" db="EMBL/GenBank/DDBJ databases">
        <title>Genomic diversity within the haloalkaliphilic genus Thioalkalivibrio.</title>
        <authorList>
            <person name="Ahn A.-C."/>
            <person name="Meier-Kolthoff J."/>
            <person name="Overmars L."/>
            <person name="Richter M."/>
            <person name="Woyke T."/>
            <person name="Sorokin D.Y."/>
            <person name="Muyzer G."/>
        </authorList>
    </citation>
    <scope>NUCLEOTIDE SEQUENCE [LARGE SCALE GENOMIC DNA]</scope>
    <source>
        <strain evidence="3 4">ALJD</strain>
    </source>
</reference>
<dbReference type="Gene3D" id="3.30.750.140">
    <property type="match status" value="1"/>
</dbReference>
<evidence type="ECO:0000256" key="1">
    <source>
        <dbReference type="SAM" id="MobiDB-lite"/>
    </source>
</evidence>
<feature type="region of interest" description="Disordered" evidence="1">
    <location>
        <begin position="390"/>
        <end position="417"/>
    </location>
</feature>